<evidence type="ECO:0000256" key="1">
    <source>
        <dbReference type="ARBA" id="ARBA00022729"/>
    </source>
</evidence>
<comment type="caution">
    <text evidence="3">The sequence shown here is derived from an EMBL/GenBank/DDBJ whole genome shotgun (WGS) entry which is preliminary data.</text>
</comment>
<gene>
    <name evidence="3" type="ORF">IAR55_001618</name>
</gene>
<protein>
    <recommendedName>
        <fullName evidence="2">Peptidase S9 prolyl oligopeptidase catalytic domain-containing protein</fullName>
    </recommendedName>
</protein>
<dbReference type="GeneID" id="92178877"/>
<keyword evidence="1" id="KW-0732">Signal</keyword>
<dbReference type="GO" id="GO:0006508">
    <property type="term" value="P:proteolysis"/>
    <property type="evidence" value="ECO:0007669"/>
    <property type="project" value="InterPro"/>
</dbReference>
<dbReference type="Pfam" id="PF00326">
    <property type="entry name" value="Peptidase_S9"/>
    <property type="match status" value="1"/>
</dbReference>
<name>A0AAW0Z2P2_9TREE</name>
<dbReference type="InterPro" id="IPR001375">
    <property type="entry name" value="Peptidase_S9_cat"/>
</dbReference>
<keyword evidence="4" id="KW-1185">Reference proteome</keyword>
<dbReference type="KEGG" id="kne:92178877"/>
<dbReference type="SUPFAM" id="SSF53474">
    <property type="entry name" value="alpha/beta-Hydrolases"/>
    <property type="match status" value="1"/>
</dbReference>
<feature type="domain" description="Peptidase S9 prolyl oligopeptidase catalytic" evidence="2">
    <location>
        <begin position="429"/>
        <end position="574"/>
    </location>
</feature>
<accession>A0AAW0Z2P2</accession>
<evidence type="ECO:0000313" key="3">
    <source>
        <dbReference type="EMBL" id="KAK8864370.1"/>
    </source>
</evidence>
<dbReference type="GO" id="GO:0008236">
    <property type="term" value="F:serine-type peptidase activity"/>
    <property type="evidence" value="ECO:0007669"/>
    <property type="project" value="InterPro"/>
</dbReference>
<evidence type="ECO:0000313" key="4">
    <source>
        <dbReference type="Proteomes" id="UP001388673"/>
    </source>
</evidence>
<dbReference type="Proteomes" id="UP001388673">
    <property type="component" value="Unassembled WGS sequence"/>
</dbReference>
<dbReference type="Gene3D" id="3.40.50.1820">
    <property type="entry name" value="alpha/beta hydrolase"/>
    <property type="match status" value="1"/>
</dbReference>
<dbReference type="PANTHER" id="PTHR43037:SF4">
    <property type="entry name" value="PEPTIDASE S9 PROLYL OLIGOPEPTIDASE CATALYTIC DOMAIN-CONTAINING PROTEIN"/>
    <property type="match status" value="1"/>
</dbReference>
<proteinExistence type="predicted"/>
<sequence>MSNEKIVMGNKWEAIGPFPSGMREHPLTASPLAAFFDTSVDPDVAFARLPCDVQTTWPSELGYEGRIGWTKFETGSDGWLEVSYPDTSWDQLRSDHGWAALQFQSVLRTTIIVPKLQGKTATPIRVDLVQGTEFALIPSDAETTGQTPTVWYQGDVYQFAESAAGTADTHSQTSNFARSLAVEPGEYVFLVRAMYEIRMFGDPGLGNPPVIRVKVRAEVDQAEDEVVLVEGLSQVPQVVDGWLMGDWLSIGLRVPAGGPESAIVGAAEVVVVEVEASLGSKLSVELPRQAKIVEGQTRSIAIKLTQYSPLPNCIRSLDIRLKVKIGDKEKTLVWHPTLQTQYTSEDKPLSPFVITFASPSVTGALPSQISHAMVKSPQKSATAGQEVPPVILALHGAGVDIKQHMWAEALPNRPGGWAILPSGKNEWGEDWHGGSMEDVWAAREALSGIIGKIGLEASDQTILMGHSNGGQGAWHIAARYPDRVHYVPYTETYSNHYADPALLGILHSALTPYNNNLHASNLSNIPIVVVHGANDDNVPPRHSRAHVALISAWAGQRSSSVTMVEIPKMGHWWDEVLNNEFVIKFIEDLPRKQSWDEQRRTGYTLTVGNPQECGGRAGIRVVELDIPGRLARLDVNARQWRDGNDNPLDLRGTNIRRIELNSGPSREVLTKGSHGVWTSAGPLTAPRAYGPMIRLLSTLESMTIVVSLSNKLHRSIAIRMANDLFVYHRVDCEIIGADEGLERTAQQDIGEGTVIVIGRPDENRYAQWLIAQEKIPLTFPTKSVLLLNDKLVYDRGAGVITLHPHPTSARALSVLIAGNADLGTELAARLFPIRTGVPIPDWAIVSHRSRWQAAGGLIGAGFWGADWEYSEAMSWMDR</sequence>
<dbReference type="InterPro" id="IPR029058">
    <property type="entry name" value="AB_hydrolase_fold"/>
</dbReference>
<dbReference type="PANTHER" id="PTHR43037">
    <property type="entry name" value="UNNAMED PRODUCT-RELATED"/>
    <property type="match status" value="1"/>
</dbReference>
<dbReference type="AlphaFoldDB" id="A0AAW0Z2P2"/>
<dbReference type="EMBL" id="JBCAWK010000003">
    <property type="protein sequence ID" value="KAK8864370.1"/>
    <property type="molecule type" value="Genomic_DNA"/>
</dbReference>
<dbReference type="RefSeq" id="XP_066804666.1">
    <property type="nucleotide sequence ID" value="XM_066944743.1"/>
</dbReference>
<organism evidence="3 4">
    <name type="scientific">Kwoniella newhampshirensis</name>
    <dbReference type="NCBI Taxonomy" id="1651941"/>
    <lineage>
        <taxon>Eukaryota</taxon>
        <taxon>Fungi</taxon>
        <taxon>Dikarya</taxon>
        <taxon>Basidiomycota</taxon>
        <taxon>Agaricomycotina</taxon>
        <taxon>Tremellomycetes</taxon>
        <taxon>Tremellales</taxon>
        <taxon>Cryptococcaceae</taxon>
        <taxon>Kwoniella</taxon>
    </lineage>
</organism>
<dbReference type="InterPro" id="IPR050955">
    <property type="entry name" value="Plant_Biomass_Hydrol_Est"/>
</dbReference>
<reference evidence="3 4" key="1">
    <citation type="journal article" date="2024" name="bioRxiv">
        <title>Comparative genomics of Cryptococcus and Kwoniella reveals pathogenesis evolution and contrasting karyotype dynamics via intercentromeric recombination or chromosome fusion.</title>
        <authorList>
            <person name="Coelho M.A."/>
            <person name="David-Palma M."/>
            <person name="Shea T."/>
            <person name="Bowers K."/>
            <person name="McGinley-Smith S."/>
            <person name="Mohammad A.W."/>
            <person name="Gnirke A."/>
            <person name="Yurkov A.M."/>
            <person name="Nowrousian M."/>
            <person name="Sun S."/>
            <person name="Cuomo C.A."/>
            <person name="Heitman J."/>
        </authorList>
    </citation>
    <scope>NUCLEOTIDE SEQUENCE [LARGE SCALE GENOMIC DNA]</scope>
    <source>
        <strain evidence="3 4">CBS 13917</strain>
    </source>
</reference>
<evidence type="ECO:0000259" key="2">
    <source>
        <dbReference type="Pfam" id="PF00326"/>
    </source>
</evidence>